<keyword evidence="9" id="KW-1185">Reference proteome</keyword>
<sequence>MSSVFGKPRAGSGPPSASPEVNLAILGRRGAGKSALTVKFLTKRFISEYDPNLEDTYSSEETVDHQPILLRVMDTADLDTPRNCERYLNWAHAFLVVYSVDSRQSFESSCSYLELLALHAKETQRSYPTVLLGNKLDMAQYTRQVTKAEGAALAGRFGCLFFEVSACLDFEHVQHVFHEAVREARRELEKSPLARPLFISEERTLPHQPPLTTRHGLASCTFNTLSTVSLKEIPTVAQAKLVTVKSSRAQSKRKAPTLTLLKGFKIF</sequence>
<gene>
    <name evidence="8" type="primary">RASL12</name>
</gene>
<keyword evidence="3" id="KW-0547">Nucleotide-binding</keyword>
<evidence type="ECO:0000256" key="5">
    <source>
        <dbReference type="ARBA" id="ARBA00023134"/>
    </source>
</evidence>
<dbReference type="PRINTS" id="PR00449">
    <property type="entry name" value="RASTRNSFRMNG"/>
</dbReference>
<proteinExistence type="inferred from homology"/>
<dbReference type="PANTHER" id="PTHR45704">
    <property type="entry name" value="RAS-LIKE FAMILY MEMBER 11"/>
    <property type="match status" value="1"/>
</dbReference>
<evidence type="ECO:0000256" key="6">
    <source>
        <dbReference type="ARBA" id="ARBA00048098"/>
    </source>
</evidence>
<dbReference type="InParanoid" id="G3SZ87"/>
<dbReference type="Gene3D" id="3.40.50.300">
    <property type="entry name" value="P-loop containing nucleotide triphosphate hydrolases"/>
    <property type="match status" value="1"/>
</dbReference>
<dbReference type="AlphaFoldDB" id="G3SZ87"/>
<evidence type="ECO:0000256" key="2">
    <source>
        <dbReference type="ARBA" id="ARBA00011984"/>
    </source>
</evidence>
<dbReference type="PROSITE" id="PS51421">
    <property type="entry name" value="RAS"/>
    <property type="match status" value="1"/>
</dbReference>
<evidence type="ECO:0000313" key="9">
    <source>
        <dbReference type="Proteomes" id="UP000007646"/>
    </source>
</evidence>
<dbReference type="NCBIfam" id="TIGR00231">
    <property type="entry name" value="small_GTP"/>
    <property type="match status" value="1"/>
</dbReference>
<dbReference type="InterPro" id="IPR005225">
    <property type="entry name" value="Small_GTP-bd"/>
</dbReference>
<dbReference type="HOGENOM" id="CLU_041217_9_4_1"/>
<dbReference type="GO" id="GO:0005525">
    <property type="term" value="F:GTP binding"/>
    <property type="evidence" value="ECO:0007669"/>
    <property type="project" value="UniProtKB-KW"/>
</dbReference>
<evidence type="ECO:0000313" key="8">
    <source>
        <dbReference type="Ensembl" id="ENSLAFP00000005865.2"/>
    </source>
</evidence>
<reference evidence="8" key="2">
    <citation type="submission" date="2025-08" db="UniProtKB">
        <authorList>
            <consortium name="Ensembl"/>
        </authorList>
    </citation>
    <scope>IDENTIFICATION</scope>
    <source>
        <strain evidence="8">Isolate ISIS603380</strain>
    </source>
</reference>
<name>G3SZ87_LOXAF</name>
<accession>G3SZ87</accession>
<dbReference type="InterPro" id="IPR027417">
    <property type="entry name" value="P-loop_NTPase"/>
</dbReference>
<evidence type="ECO:0000256" key="3">
    <source>
        <dbReference type="ARBA" id="ARBA00022741"/>
    </source>
</evidence>
<dbReference type="Proteomes" id="UP000007646">
    <property type="component" value="Unassembled WGS sequence"/>
</dbReference>
<dbReference type="InterPro" id="IPR001806">
    <property type="entry name" value="Small_GTPase"/>
</dbReference>
<comment type="catalytic activity">
    <reaction evidence="6">
        <text>GTP + H2O = GDP + phosphate + H(+)</text>
        <dbReference type="Rhea" id="RHEA:19669"/>
        <dbReference type="ChEBI" id="CHEBI:15377"/>
        <dbReference type="ChEBI" id="CHEBI:15378"/>
        <dbReference type="ChEBI" id="CHEBI:37565"/>
        <dbReference type="ChEBI" id="CHEBI:43474"/>
        <dbReference type="ChEBI" id="CHEBI:58189"/>
        <dbReference type="EC" id="3.6.5.2"/>
    </reaction>
</comment>
<protein>
    <recommendedName>
        <fullName evidence="7">Ras-like protein family member 12</fullName>
        <ecNumber evidence="2">3.6.5.2</ecNumber>
    </recommendedName>
</protein>
<dbReference type="Ensembl" id="ENSLAFT00000006981.2">
    <property type="protein sequence ID" value="ENSLAFP00000005865.2"/>
    <property type="gene ID" value="ENSLAFG00000006982.2"/>
</dbReference>
<dbReference type="SUPFAM" id="SSF52540">
    <property type="entry name" value="P-loop containing nucleoside triphosphate hydrolases"/>
    <property type="match status" value="1"/>
</dbReference>
<dbReference type="FunFam" id="3.40.50.300:FF:001016">
    <property type="entry name" value="ras-like protein family member 12"/>
    <property type="match status" value="1"/>
</dbReference>
<dbReference type="SMART" id="SM00175">
    <property type="entry name" value="RAB"/>
    <property type="match status" value="1"/>
</dbReference>
<dbReference type="STRING" id="9785.ENSLAFP00000005865"/>
<dbReference type="GeneTree" id="ENSGT00940000160167"/>
<dbReference type="Pfam" id="PF00071">
    <property type="entry name" value="Ras"/>
    <property type="match status" value="1"/>
</dbReference>
<organism evidence="8 9">
    <name type="scientific">Loxodonta africana</name>
    <name type="common">African elephant</name>
    <dbReference type="NCBI Taxonomy" id="9785"/>
    <lineage>
        <taxon>Eukaryota</taxon>
        <taxon>Metazoa</taxon>
        <taxon>Chordata</taxon>
        <taxon>Craniata</taxon>
        <taxon>Vertebrata</taxon>
        <taxon>Euteleostomi</taxon>
        <taxon>Mammalia</taxon>
        <taxon>Eutheria</taxon>
        <taxon>Afrotheria</taxon>
        <taxon>Proboscidea</taxon>
        <taxon>Elephantidae</taxon>
        <taxon>Loxodonta</taxon>
    </lineage>
</organism>
<evidence type="ECO:0000256" key="4">
    <source>
        <dbReference type="ARBA" id="ARBA00022801"/>
    </source>
</evidence>
<comment type="similarity">
    <text evidence="1">Belongs to the small GTPase superfamily. Ras family.</text>
</comment>
<evidence type="ECO:0000256" key="7">
    <source>
        <dbReference type="ARBA" id="ARBA00071351"/>
    </source>
</evidence>
<reference evidence="8" key="3">
    <citation type="submission" date="2025-09" db="UniProtKB">
        <authorList>
            <consortium name="Ensembl"/>
        </authorList>
    </citation>
    <scope>IDENTIFICATION</scope>
    <source>
        <strain evidence="8">Isolate ISIS603380</strain>
    </source>
</reference>
<keyword evidence="5" id="KW-0342">GTP-binding</keyword>
<dbReference type="SMART" id="SM00173">
    <property type="entry name" value="RAS"/>
    <property type="match status" value="1"/>
</dbReference>
<dbReference type="GO" id="GO:0003925">
    <property type="term" value="F:G protein activity"/>
    <property type="evidence" value="ECO:0007669"/>
    <property type="project" value="UniProtKB-EC"/>
</dbReference>
<dbReference type="EC" id="3.6.5.2" evidence="2"/>
<reference evidence="8 9" key="1">
    <citation type="submission" date="2009-06" db="EMBL/GenBank/DDBJ databases">
        <title>The Genome Sequence of Loxodonta africana (African elephant).</title>
        <authorList>
            <person name="Di Palma F."/>
            <person name="Heiman D."/>
            <person name="Young S."/>
            <person name="Johnson J."/>
            <person name="Lander E.S."/>
            <person name="Lindblad-Toh K."/>
        </authorList>
    </citation>
    <scope>NUCLEOTIDE SEQUENCE [LARGE SCALE GENOMIC DNA]</scope>
    <source>
        <strain evidence="8 9">Isolate ISIS603380</strain>
    </source>
</reference>
<dbReference type="CDD" id="cd04146">
    <property type="entry name" value="RERG_RasL11_like"/>
    <property type="match status" value="1"/>
</dbReference>
<dbReference type="eggNOG" id="KOG0395">
    <property type="taxonomic scope" value="Eukaryota"/>
</dbReference>
<dbReference type="InterPro" id="IPR051065">
    <property type="entry name" value="Ras-related_GTPase"/>
</dbReference>
<dbReference type="OMA" id="VYSIDNM"/>
<dbReference type="SMART" id="SM00174">
    <property type="entry name" value="RHO"/>
    <property type="match status" value="1"/>
</dbReference>
<keyword evidence="4" id="KW-0378">Hydrolase</keyword>
<evidence type="ECO:0000256" key="1">
    <source>
        <dbReference type="ARBA" id="ARBA00008344"/>
    </source>
</evidence>
<dbReference type="PROSITE" id="PS51419">
    <property type="entry name" value="RAB"/>
    <property type="match status" value="1"/>
</dbReference>
<dbReference type="FunCoup" id="G3SZ87">
    <property type="interactions" value="261"/>
</dbReference>